<dbReference type="SUPFAM" id="SSF51735">
    <property type="entry name" value="NAD(P)-binding Rossmann-fold domains"/>
    <property type="match status" value="1"/>
</dbReference>
<dbReference type="STRING" id="515622.bpr_I1622"/>
<dbReference type="Proteomes" id="UP000001299">
    <property type="component" value="Chromosome 1"/>
</dbReference>
<dbReference type="AlphaFoldDB" id="E0RWI5"/>
<dbReference type="GO" id="GO:0006813">
    <property type="term" value="P:potassium ion transport"/>
    <property type="evidence" value="ECO:0007669"/>
    <property type="project" value="InterPro"/>
</dbReference>
<dbReference type="InterPro" id="IPR006037">
    <property type="entry name" value="RCK_C"/>
</dbReference>
<dbReference type="PANTHER" id="PTHR43833:SF7">
    <property type="entry name" value="KTR SYSTEM POTASSIUM UPTAKE PROTEIN C"/>
    <property type="match status" value="1"/>
</dbReference>
<reference evidence="2 3" key="1">
    <citation type="journal article" date="2010" name="PLoS ONE">
        <title>The glycobiome of the rumen bacterium Butyrivibrio proteoclasticus B316(T) highlights adaptation to a polysaccharide-rich environment.</title>
        <authorList>
            <person name="Kelly W.J."/>
            <person name="Leahy S.C."/>
            <person name="Altermann E."/>
            <person name="Yeoman C.J."/>
            <person name="Dunne J.C."/>
            <person name="Kong Z."/>
            <person name="Pacheco D.M."/>
            <person name="Li D."/>
            <person name="Noel S.J."/>
            <person name="Moon C.D."/>
            <person name="Cookson A.L."/>
            <person name="Attwood G.T."/>
        </authorList>
    </citation>
    <scope>NUCLEOTIDE SEQUENCE [LARGE SCALE GENOMIC DNA]</scope>
    <source>
        <strain evidence="3">ATCC 51982 / DSM 14932 / B316</strain>
    </source>
</reference>
<gene>
    <name evidence="2" type="ordered locus">bpr_I1622</name>
</gene>
<evidence type="ECO:0000313" key="2">
    <source>
        <dbReference type="EMBL" id="ADL34359.1"/>
    </source>
</evidence>
<dbReference type="PANTHER" id="PTHR43833">
    <property type="entry name" value="POTASSIUM CHANNEL PROTEIN 2-RELATED-RELATED"/>
    <property type="match status" value="1"/>
</dbReference>
<organism evidence="2 3">
    <name type="scientific">Butyrivibrio proteoclasticus (strain ATCC 51982 / DSM 14932 / B316)</name>
    <name type="common">Clostridium proteoclasticum</name>
    <dbReference type="NCBI Taxonomy" id="515622"/>
    <lineage>
        <taxon>Bacteria</taxon>
        <taxon>Bacillati</taxon>
        <taxon>Bacillota</taxon>
        <taxon>Clostridia</taxon>
        <taxon>Lachnospirales</taxon>
        <taxon>Lachnospiraceae</taxon>
        <taxon>Butyrivibrio</taxon>
    </lineage>
</organism>
<name>E0RWI5_BUTPB</name>
<dbReference type="InterPro" id="IPR036291">
    <property type="entry name" value="NAD(P)-bd_dom_sf"/>
</dbReference>
<keyword evidence="3" id="KW-1185">Reference proteome</keyword>
<dbReference type="PROSITE" id="PS51201">
    <property type="entry name" value="RCK_N"/>
    <property type="match status" value="1"/>
</dbReference>
<evidence type="ECO:0000313" key="3">
    <source>
        <dbReference type="Proteomes" id="UP000001299"/>
    </source>
</evidence>
<feature type="domain" description="RCK N-terminal" evidence="1">
    <location>
        <begin position="4"/>
        <end position="120"/>
    </location>
</feature>
<dbReference type="InterPro" id="IPR036721">
    <property type="entry name" value="RCK_C_sf"/>
</dbReference>
<dbReference type="GO" id="GO:0008324">
    <property type="term" value="F:monoatomic cation transmembrane transporter activity"/>
    <property type="evidence" value="ECO:0007669"/>
    <property type="project" value="InterPro"/>
</dbReference>
<dbReference type="InterPro" id="IPR050721">
    <property type="entry name" value="Trk_Ktr_HKT_K-transport"/>
</dbReference>
<dbReference type="eggNOG" id="COG0569">
    <property type="taxonomic scope" value="Bacteria"/>
</dbReference>
<dbReference type="Pfam" id="PF02254">
    <property type="entry name" value="TrkA_N"/>
    <property type="match status" value="1"/>
</dbReference>
<dbReference type="KEGG" id="bpb:bpr_I1622"/>
<dbReference type="SUPFAM" id="SSF116726">
    <property type="entry name" value="TrkA C-terminal domain-like"/>
    <property type="match status" value="1"/>
</dbReference>
<dbReference type="EMBL" id="CP001810">
    <property type="protein sequence ID" value="ADL34359.1"/>
    <property type="molecule type" value="Genomic_DNA"/>
</dbReference>
<proteinExistence type="predicted"/>
<dbReference type="Pfam" id="PF02080">
    <property type="entry name" value="TrkA_C"/>
    <property type="match status" value="1"/>
</dbReference>
<dbReference type="InterPro" id="IPR003148">
    <property type="entry name" value="RCK_N"/>
</dbReference>
<accession>E0RWI5</accession>
<dbReference type="Gene3D" id="3.30.70.1450">
    <property type="entry name" value="Regulator of K+ conductance, C-terminal domain"/>
    <property type="match status" value="1"/>
</dbReference>
<sequence length="216" mass="23888">MNMKKSIAVLGLGKYGSSLAQALYDLGEDVLVVDKNENLIRDMSSKVTSAVCANLDNEDEVAALGLQNYDIAITCMGGNLSASILCVSIAKEKGVPVVIAKASSDRMKKILKRVGVDKIICPEEDGGVRSARILTSQYIKDYFEIDDNLCMIEIQPKKAWVGKNLIELNLRKKFNMNVAGIKTNGGNWAYIDPTREITEDNLLMVIIEKDDINKWR</sequence>
<protein>
    <submittedName>
        <fullName evidence="2">Potassium uptake protein TrkA family</fullName>
    </submittedName>
</protein>
<dbReference type="HOGENOM" id="CLU_046525_3_1_9"/>
<evidence type="ECO:0000259" key="1">
    <source>
        <dbReference type="PROSITE" id="PS51201"/>
    </source>
</evidence>
<dbReference type="Gene3D" id="3.40.50.720">
    <property type="entry name" value="NAD(P)-binding Rossmann-like Domain"/>
    <property type="match status" value="1"/>
</dbReference>